<protein>
    <recommendedName>
        <fullName evidence="2">DUF2959 domain-containing protein</fullName>
    </recommendedName>
</protein>
<organism evidence="1">
    <name type="scientific">marine sediment metagenome</name>
    <dbReference type="NCBI Taxonomy" id="412755"/>
    <lineage>
        <taxon>unclassified sequences</taxon>
        <taxon>metagenomes</taxon>
        <taxon>ecological metagenomes</taxon>
    </lineage>
</organism>
<gene>
    <name evidence="1" type="ORF">LCGC14_0040780</name>
</gene>
<dbReference type="EMBL" id="LAZR01000008">
    <property type="protein sequence ID" value="KKO08959.1"/>
    <property type="molecule type" value="Genomic_DNA"/>
</dbReference>
<dbReference type="InterPro" id="IPR021342">
    <property type="entry name" value="DUF2959"/>
</dbReference>
<dbReference type="SUPFAM" id="SSF75708">
    <property type="entry name" value="Chemotaxis phosphatase CheZ"/>
    <property type="match status" value="1"/>
</dbReference>
<proteinExistence type="predicted"/>
<dbReference type="Pfam" id="PF11172">
    <property type="entry name" value="DUF2959"/>
    <property type="match status" value="1"/>
</dbReference>
<name>A0A0F9YVQ9_9ZZZZ</name>
<reference evidence="1" key="1">
    <citation type="journal article" date="2015" name="Nature">
        <title>Complex archaea that bridge the gap between prokaryotes and eukaryotes.</title>
        <authorList>
            <person name="Spang A."/>
            <person name="Saw J.H."/>
            <person name="Jorgensen S.L."/>
            <person name="Zaremba-Niedzwiedzka K."/>
            <person name="Martijn J."/>
            <person name="Lind A.E."/>
            <person name="van Eijk R."/>
            <person name="Schleper C."/>
            <person name="Guy L."/>
            <person name="Ettema T.J."/>
        </authorList>
    </citation>
    <scope>NUCLEOTIDE SEQUENCE</scope>
</reference>
<dbReference type="AlphaFoldDB" id="A0A0F9YVQ9"/>
<accession>A0A0F9YVQ9</accession>
<evidence type="ECO:0000313" key="1">
    <source>
        <dbReference type="EMBL" id="KKO08959.1"/>
    </source>
</evidence>
<sequence length="211" mass="24403">MNLRHLILSLLVLTLPACQTAYYSAMERFGIEKRDILVDRVEEAQDAQEDGQAQFVNALEQFRSVIDFDGGELETVYNRLDSEFQRSEAAATRIRDRIDAVETVAEDLFDEWEDELDLYTNQSLRRDSEQQLRDTRRRYTRLIDAMNRAEESLDPVLDNLRDNVLYLRHNLNSRAVASIRGELDVINADVDELVEAMQQAIAESERFISGI</sequence>
<evidence type="ECO:0008006" key="2">
    <source>
        <dbReference type="Google" id="ProtNLM"/>
    </source>
</evidence>
<comment type="caution">
    <text evidence="1">The sequence shown here is derived from an EMBL/GenBank/DDBJ whole genome shotgun (WGS) entry which is preliminary data.</text>
</comment>